<evidence type="ECO:0000313" key="5">
    <source>
        <dbReference type="EMBL" id="MFC3440492.1"/>
    </source>
</evidence>
<dbReference type="RefSeq" id="WP_380793555.1">
    <property type="nucleotide sequence ID" value="NZ_JBHRVU010000004.1"/>
</dbReference>
<name>A0ABV7NDP8_9SPHN</name>
<keyword evidence="1 2" id="KW-0807">Transducer</keyword>
<dbReference type="PANTHER" id="PTHR32089:SF112">
    <property type="entry name" value="LYSOZYME-LIKE PROTEIN-RELATED"/>
    <property type="match status" value="1"/>
</dbReference>
<proteinExistence type="predicted"/>
<feature type="domain" description="Methyl-accepting transducer" evidence="4">
    <location>
        <begin position="254"/>
        <end position="490"/>
    </location>
</feature>
<organism evidence="5 6">
    <name type="scientific">Sphingobium rhizovicinum</name>
    <dbReference type="NCBI Taxonomy" id="432308"/>
    <lineage>
        <taxon>Bacteria</taxon>
        <taxon>Pseudomonadati</taxon>
        <taxon>Pseudomonadota</taxon>
        <taxon>Alphaproteobacteria</taxon>
        <taxon>Sphingomonadales</taxon>
        <taxon>Sphingomonadaceae</taxon>
        <taxon>Sphingobium</taxon>
    </lineage>
</organism>
<keyword evidence="6" id="KW-1185">Reference proteome</keyword>
<feature type="transmembrane region" description="Helical" evidence="3">
    <location>
        <begin position="94"/>
        <end position="111"/>
    </location>
</feature>
<feature type="transmembrane region" description="Helical" evidence="3">
    <location>
        <begin position="44"/>
        <end position="61"/>
    </location>
</feature>
<reference evidence="6" key="1">
    <citation type="journal article" date="2019" name="Int. J. Syst. Evol. Microbiol.">
        <title>The Global Catalogue of Microorganisms (GCM) 10K type strain sequencing project: providing services to taxonomists for standard genome sequencing and annotation.</title>
        <authorList>
            <consortium name="The Broad Institute Genomics Platform"/>
            <consortium name="The Broad Institute Genome Sequencing Center for Infectious Disease"/>
            <person name="Wu L."/>
            <person name="Ma J."/>
        </authorList>
    </citation>
    <scope>NUCLEOTIDE SEQUENCE [LARGE SCALE GENOMIC DNA]</scope>
    <source>
        <strain evidence="6">CCM 7491</strain>
    </source>
</reference>
<feature type="transmembrane region" description="Helical" evidence="3">
    <location>
        <begin position="12"/>
        <end position="38"/>
    </location>
</feature>
<sequence length="510" mass="53737">MTGANSLDRLRLHGLQILLFANWLWTIMLGIGGMILSVEHGGRAFLLSVLINILPTVQILRHRRDLDVRLLMGTLAAAQPAIGLYLLAGHRWQMDGHMFFFVALAGLALLYDWRPILLGSALTALHHLALNFVAPAWAFPDSSNVGRVAIHGVAVIAQAMVLCYLTVRLRTLLLALDDHIAQAGQLAEQAEGGRIAAETAMASSREADARATRLRDQQEMEKARMAAERQQATLSLARDFRQSVAEIVGAVGAATRDLDDSARQLNQLAQRASAGTAETVQVAEQSSTNAAMLASRIESLSESISAIAAAAHQQASLGGEAQRMSSAGHQVMRELEGRTTSITSFADSITEIAARTNLLALNATIEAARAGEVGRGFAVVAGEVKQLAGQAANATGEIQTLAWSARQGAGVAQDALSEVAGAVRQLADAADEIQHAVASQRDATAAIGQSARDTARDAAVMTRQMGDVADVARDSEALSSRVSGAASGLSQTAQALQRAADLFVAQLEAA</sequence>
<gene>
    <name evidence="5" type="ORF">ACFOKF_04625</name>
</gene>
<evidence type="ECO:0000256" key="3">
    <source>
        <dbReference type="SAM" id="Phobius"/>
    </source>
</evidence>
<dbReference type="PROSITE" id="PS50111">
    <property type="entry name" value="CHEMOTAXIS_TRANSDUC_2"/>
    <property type="match status" value="1"/>
</dbReference>
<evidence type="ECO:0000256" key="1">
    <source>
        <dbReference type="ARBA" id="ARBA00023224"/>
    </source>
</evidence>
<keyword evidence="3" id="KW-0812">Transmembrane</keyword>
<evidence type="ECO:0000256" key="2">
    <source>
        <dbReference type="PROSITE-ProRule" id="PRU00284"/>
    </source>
</evidence>
<dbReference type="SUPFAM" id="SSF58104">
    <property type="entry name" value="Methyl-accepting chemotaxis protein (MCP) signaling domain"/>
    <property type="match status" value="1"/>
</dbReference>
<keyword evidence="3" id="KW-0472">Membrane</keyword>
<dbReference type="SMART" id="SM00283">
    <property type="entry name" value="MA"/>
    <property type="match status" value="1"/>
</dbReference>
<dbReference type="PANTHER" id="PTHR32089">
    <property type="entry name" value="METHYL-ACCEPTING CHEMOTAXIS PROTEIN MCPB"/>
    <property type="match status" value="1"/>
</dbReference>
<accession>A0ABV7NDP8</accession>
<dbReference type="Pfam" id="PF00015">
    <property type="entry name" value="MCPsignal"/>
    <property type="match status" value="1"/>
</dbReference>
<dbReference type="InterPro" id="IPR004089">
    <property type="entry name" value="MCPsignal_dom"/>
</dbReference>
<evidence type="ECO:0000259" key="4">
    <source>
        <dbReference type="PROSITE" id="PS50111"/>
    </source>
</evidence>
<dbReference type="Gene3D" id="1.10.287.950">
    <property type="entry name" value="Methyl-accepting chemotaxis protein"/>
    <property type="match status" value="1"/>
</dbReference>
<evidence type="ECO:0000313" key="6">
    <source>
        <dbReference type="Proteomes" id="UP001595681"/>
    </source>
</evidence>
<protein>
    <submittedName>
        <fullName evidence="5">Methyl-accepting chemotaxis protein</fullName>
    </submittedName>
</protein>
<comment type="caution">
    <text evidence="5">The sequence shown here is derived from an EMBL/GenBank/DDBJ whole genome shotgun (WGS) entry which is preliminary data.</text>
</comment>
<feature type="transmembrane region" description="Helical" evidence="3">
    <location>
        <begin position="68"/>
        <end position="88"/>
    </location>
</feature>
<dbReference type="EMBL" id="JBHRVU010000004">
    <property type="protein sequence ID" value="MFC3440492.1"/>
    <property type="molecule type" value="Genomic_DNA"/>
</dbReference>
<keyword evidence="3" id="KW-1133">Transmembrane helix</keyword>
<dbReference type="Proteomes" id="UP001595681">
    <property type="component" value="Unassembled WGS sequence"/>
</dbReference>